<evidence type="ECO:0000256" key="2">
    <source>
        <dbReference type="ARBA" id="ARBA00007413"/>
    </source>
</evidence>
<dbReference type="AlphaFoldDB" id="A0A4S4MNW5"/>
<evidence type="ECO:0000256" key="4">
    <source>
        <dbReference type="ARBA" id="ARBA00023187"/>
    </source>
</evidence>
<comment type="subcellular location">
    <subcellularLocation>
        <location evidence="1">Nucleus</location>
    </subcellularLocation>
</comment>
<dbReference type="PANTHER" id="PTHR12412">
    <property type="entry name" value="CAP BINDING PROTEIN"/>
    <property type="match status" value="1"/>
</dbReference>
<dbReference type="EMBL" id="SGPM01000230">
    <property type="protein sequence ID" value="THH27714.1"/>
    <property type="molecule type" value="Genomic_DNA"/>
</dbReference>
<dbReference type="OrthoDB" id="10252707at2759"/>
<dbReference type="GO" id="GO:0005846">
    <property type="term" value="C:nuclear cap binding complex"/>
    <property type="evidence" value="ECO:0007669"/>
    <property type="project" value="InterPro"/>
</dbReference>
<dbReference type="GO" id="GO:0003729">
    <property type="term" value="F:mRNA binding"/>
    <property type="evidence" value="ECO:0007669"/>
    <property type="project" value="TreeGrafter"/>
</dbReference>
<dbReference type="GO" id="GO:0000184">
    <property type="term" value="P:nuclear-transcribed mRNA catabolic process, nonsense-mediated decay"/>
    <property type="evidence" value="ECO:0007669"/>
    <property type="project" value="TreeGrafter"/>
</dbReference>
<dbReference type="SMART" id="SM00543">
    <property type="entry name" value="MIF4G"/>
    <property type="match status" value="1"/>
</dbReference>
<dbReference type="Proteomes" id="UP000308730">
    <property type="component" value="Unassembled WGS sequence"/>
</dbReference>
<keyword evidence="9" id="KW-1185">Reference proteome</keyword>
<dbReference type="Gene3D" id="1.25.40.180">
    <property type="match status" value="3"/>
</dbReference>
<keyword evidence="4" id="KW-0508">mRNA splicing</keyword>
<dbReference type="InterPro" id="IPR015174">
    <property type="entry name" value="MIF4G-like_typ-2"/>
</dbReference>
<dbReference type="SUPFAM" id="SSF48371">
    <property type="entry name" value="ARM repeat"/>
    <property type="match status" value="3"/>
</dbReference>
<accession>A0A4S4MNW5</accession>
<name>A0A4S4MNW5_9APHY</name>
<keyword evidence="3" id="KW-0507">mRNA processing</keyword>
<comment type="caution">
    <text evidence="8">The sequence shown here is derived from an EMBL/GenBank/DDBJ whole genome shotgun (WGS) entry which is preliminary data.</text>
</comment>
<evidence type="ECO:0000256" key="6">
    <source>
        <dbReference type="SAM" id="MobiDB-lite"/>
    </source>
</evidence>
<feature type="domain" description="MIF4G" evidence="7">
    <location>
        <begin position="30"/>
        <end position="253"/>
    </location>
</feature>
<dbReference type="InterPro" id="IPR015172">
    <property type="entry name" value="MIF4G-like_typ-1"/>
</dbReference>
<dbReference type="GO" id="GO:0006406">
    <property type="term" value="P:mRNA export from nucleus"/>
    <property type="evidence" value="ECO:0007669"/>
    <property type="project" value="InterPro"/>
</dbReference>
<evidence type="ECO:0000256" key="1">
    <source>
        <dbReference type="ARBA" id="ARBA00004123"/>
    </source>
</evidence>
<dbReference type="InterPro" id="IPR027159">
    <property type="entry name" value="CBP80"/>
</dbReference>
<dbReference type="GO" id="GO:0008380">
    <property type="term" value="P:RNA splicing"/>
    <property type="evidence" value="ECO:0007669"/>
    <property type="project" value="UniProtKB-KW"/>
</dbReference>
<evidence type="ECO:0000259" key="7">
    <source>
        <dbReference type="SMART" id="SM00543"/>
    </source>
</evidence>
<sequence>MSTSHHGGGHRRKRHDNNYRDDGEMHDTAEQKLKHAILRLGEVDPEQEVTRLATQICEQSSSITPTVVEAFRIGVTEQPFKIPYYAMLLRLLSTSPAASEHETLQGPDFGKQILEDFWKGFQAFLDKLAWREIRLCIHFFAHLSVAQVISLPSMYDLIRALIVVLDEFGVSHGRAKHAVRCVCEGLMIAGRGLENDPSTNITDVVDAVRTYIQAEAKLKRLVRPVAGNFSGDVSAEVADEFLESALSALEIMRATGFPHHSDCFPRPYAELAVDGAVIFDLPSVLVPPEVIELDGLSPDNEDFIKKAEWAEFYIHLFDNDVTPDPTTPVGYTLRCGLLDVVDIFEVNRKECARLLLEYPKWTLPGTFHRAHDGPHETVVGKNWQLECTIIEVILGQLFLLPEPAHKSVYYISLITELCKLSPHNVGPAVGKSIRKMYNLLSDGLDVALADRVANWFSIHMSNFNFIWVWKEWIEDLNLPLQHPKRVFMRRAVEYEIRLSYYDRIVKTLPDQMQSPDACVVPPGAPGPAFEYDDPASAHHDAAQSVLNLFRGRARAEDVMTHLEELKNTLETTDSDQNINTIVRSIAVQALLHIGSRSFSHFLNAIERYLPLLRNLAAGGILTASGSSYEARNDILSAVLAFWKHNKHMVVIVLDKLMQYQIVDPTDVITWAFLRAGTDVGGTSYQSCNSFQWDLIKGALDKANGRVAIARRKLAVLRKEDDDNAARAKANDGATMDIDETKPGR</sequence>
<dbReference type="GO" id="GO:0006397">
    <property type="term" value="P:mRNA processing"/>
    <property type="evidence" value="ECO:0007669"/>
    <property type="project" value="UniProtKB-KW"/>
</dbReference>
<reference evidence="8 9" key="1">
    <citation type="submission" date="2019-02" db="EMBL/GenBank/DDBJ databases">
        <title>Genome sequencing of the rare red list fungi Antrodiella citrinella (Flaviporus citrinellus).</title>
        <authorList>
            <person name="Buettner E."/>
            <person name="Kellner H."/>
        </authorList>
    </citation>
    <scope>NUCLEOTIDE SEQUENCE [LARGE SCALE GENOMIC DNA]</scope>
    <source>
        <strain evidence="8 9">DSM 108506</strain>
    </source>
</reference>
<evidence type="ECO:0000256" key="3">
    <source>
        <dbReference type="ARBA" id="ARBA00022664"/>
    </source>
</evidence>
<dbReference type="Pfam" id="PF09090">
    <property type="entry name" value="MIF4G_like_2"/>
    <property type="match status" value="1"/>
</dbReference>
<gene>
    <name evidence="8" type="ORF">EUX98_g6476</name>
</gene>
<dbReference type="Pfam" id="PF02854">
    <property type="entry name" value="MIF4G"/>
    <property type="match status" value="1"/>
</dbReference>
<organism evidence="8 9">
    <name type="scientific">Antrodiella citrinella</name>
    <dbReference type="NCBI Taxonomy" id="2447956"/>
    <lineage>
        <taxon>Eukaryota</taxon>
        <taxon>Fungi</taxon>
        <taxon>Dikarya</taxon>
        <taxon>Basidiomycota</taxon>
        <taxon>Agaricomycotina</taxon>
        <taxon>Agaricomycetes</taxon>
        <taxon>Polyporales</taxon>
        <taxon>Steccherinaceae</taxon>
        <taxon>Antrodiella</taxon>
    </lineage>
</organism>
<dbReference type="InterPro" id="IPR016024">
    <property type="entry name" value="ARM-type_fold"/>
</dbReference>
<protein>
    <recommendedName>
        <fullName evidence="7">MIF4G domain-containing protein</fullName>
    </recommendedName>
</protein>
<feature type="region of interest" description="Disordered" evidence="6">
    <location>
        <begin position="1"/>
        <end position="24"/>
    </location>
</feature>
<dbReference type="Pfam" id="PF09088">
    <property type="entry name" value="MIF4G_like"/>
    <property type="match status" value="1"/>
</dbReference>
<dbReference type="GO" id="GO:0000339">
    <property type="term" value="F:RNA cap binding"/>
    <property type="evidence" value="ECO:0007669"/>
    <property type="project" value="InterPro"/>
</dbReference>
<dbReference type="GO" id="GO:0005634">
    <property type="term" value="C:nucleus"/>
    <property type="evidence" value="ECO:0007669"/>
    <property type="project" value="UniProtKB-SubCell"/>
</dbReference>
<keyword evidence="5" id="KW-0539">Nucleus</keyword>
<evidence type="ECO:0000256" key="5">
    <source>
        <dbReference type="ARBA" id="ARBA00023242"/>
    </source>
</evidence>
<dbReference type="InterPro" id="IPR003890">
    <property type="entry name" value="MIF4G-like_typ-3"/>
</dbReference>
<evidence type="ECO:0000313" key="9">
    <source>
        <dbReference type="Proteomes" id="UP000308730"/>
    </source>
</evidence>
<feature type="region of interest" description="Disordered" evidence="6">
    <location>
        <begin position="721"/>
        <end position="744"/>
    </location>
</feature>
<proteinExistence type="inferred from homology"/>
<dbReference type="PANTHER" id="PTHR12412:SF2">
    <property type="entry name" value="NUCLEAR CAP-BINDING PROTEIN SUBUNIT 1"/>
    <property type="match status" value="1"/>
</dbReference>
<comment type="similarity">
    <text evidence="2">Belongs to the NCBP1 family.</text>
</comment>
<evidence type="ECO:0000313" key="8">
    <source>
        <dbReference type="EMBL" id="THH27714.1"/>
    </source>
</evidence>